<organism evidence="12 13">
    <name type="scientific">Apis cerana cerana</name>
    <name type="common">Oriental honeybee</name>
    <dbReference type="NCBI Taxonomy" id="94128"/>
    <lineage>
        <taxon>Eukaryota</taxon>
        <taxon>Metazoa</taxon>
        <taxon>Ecdysozoa</taxon>
        <taxon>Arthropoda</taxon>
        <taxon>Hexapoda</taxon>
        <taxon>Insecta</taxon>
        <taxon>Pterygota</taxon>
        <taxon>Neoptera</taxon>
        <taxon>Endopterygota</taxon>
        <taxon>Hymenoptera</taxon>
        <taxon>Apocrita</taxon>
        <taxon>Aculeata</taxon>
        <taxon>Apoidea</taxon>
        <taxon>Anthophila</taxon>
        <taxon>Apidae</taxon>
        <taxon>Apis</taxon>
    </lineage>
</organism>
<gene>
    <name evidence="12" type="ORF">APICC_09922</name>
</gene>
<dbReference type="Pfam" id="PF00096">
    <property type="entry name" value="zf-C2H2"/>
    <property type="match status" value="1"/>
</dbReference>
<feature type="domain" description="C2H2-type" evidence="11">
    <location>
        <begin position="181"/>
        <end position="208"/>
    </location>
</feature>
<dbReference type="GO" id="GO:0005634">
    <property type="term" value="C:nucleus"/>
    <property type="evidence" value="ECO:0007669"/>
    <property type="project" value="UniProtKB-SubCell"/>
</dbReference>
<evidence type="ECO:0000256" key="3">
    <source>
        <dbReference type="ARBA" id="ARBA00022737"/>
    </source>
</evidence>
<dbReference type="InterPro" id="IPR050752">
    <property type="entry name" value="C2H2-ZF_domain"/>
</dbReference>
<dbReference type="PANTHER" id="PTHR24384">
    <property type="entry name" value="FINGER PUTATIVE TRANSCRIPTION FACTOR FAMILY-RELATED"/>
    <property type="match status" value="1"/>
</dbReference>
<dbReference type="GO" id="GO:0000978">
    <property type="term" value="F:RNA polymerase II cis-regulatory region sequence-specific DNA binding"/>
    <property type="evidence" value="ECO:0007669"/>
    <property type="project" value="TreeGrafter"/>
</dbReference>
<reference evidence="12 13" key="1">
    <citation type="submission" date="2014-07" db="EMBL/GenBank/DDBJ databases">
        <title>Genomic and transcriptomic analysis on Apis cerana provide comprehensive insights into honey bee biology.</title>
        <authorList>
            <person name="Diao Q."/>
            <person name="Sun L."/>
            <person name="Zheng H."/>
            <person name="Zheng H."/>
            <person name="Xu S."/>
            <person name="Wang S."/>
            <person name="Zeng Z."/>
            <person name="Hu F."/>
            <person name="Su S."/>
            <person name="Wu J."/>
        </authorList>
    </citation>
    <scope>NUCLEOTIDE SEQUENCE [LARGE SCALE GENOMIC DNA]</scope>
    <source>
        <tissue evidence="12">Pupae without intestine</tissue>
    </source>
</reference>
<dbReference type="Gene3D" id="3.30.160.60">
    <property type="entry name" value="Classic Zinc Finger"/>
    <property type="match status" value="9"/>
</dbReference>
<dbReference type="GO" id="GO:0008270">
    <property type="term" value="F:zinc ion binding"/>
    <property type="evidence" value="ECO:0007669"/>
    <property type="project" value="UniProtKB-KW"/>
</dbReference>
<dbReference type="SUPFAM" id="SSF57667">
    <property type="entry name" value="beta-beta-alpha zinc fingers"/>
    <property type="match status" value="9"/>
</dbReference>
<feature type="domain" description="C2H2-type" evidence="11">
    <location>
        <begin position="506"/>
        <end position="535"/>
    </location>
</feature>
<evidence type="ECO:0000313" key="13">
    <source>
        <dbReference type="Proteomes" id="UP000242457"/>
    </source>
</evidence>
<evidence type="ECO:0000256" key="10">
    <source>
        <dbReference type="PROSITE-ProRule" id="PRU00042"/>
    </source>
</evidence>
<evidence type="ECO:0000259" key="11">
    <source>
        <dbReference type="PROSITE" id="PS50157"/>
    </source>
</evidence>
<comment type="subcellular location">
    <subcellularLocation>
        <location evidence="1">Nucleus</location>
    </subcellularLocation>
</comment>
<dbReference type="PROSITE" id="PS50157">
    <property type="entry name" value="ZINC_FINGER_C2H2_2"/>
    <property type="match status" value="11"/>
</dbReference>
<dbReference type="PROSITE" id="PS00028">
    <property type="entry name" value="ZINC_FINGER_C2H2_1"/>
    <property type="match status" value="3"/>
</dbReference>
<feature type="domain" description="C2H2-type" evidence="11">
    <location>
        <begin position="412"/>
        <end position="441"/>
    </location>
</feature>
<dbReference type="InterPro" id="IPR036236">
    <property type="entry name" value="Znf_C2H2_sf"/>
</dbReference>
<dbReference type="Proteomes" id="UP000242457">
    <property type="component" value="Unassembled WGS sequence"/>
</dbReference>
<evidence type="ECO:0000256" key="1">
    <source>
        <dbReference type="ARBA" id="ARBA00004123"/>
    </source>
</evidence>
<keyword evidence="4 10" id="KW-0863">Zinc-finger</keyword>
<dbReference type="GO" id="GO:0000981">
    <property type="term" value="F:DNA-binding transcription factor activity, RNA polymerase II-specific"/>
    <property type="evidence" value="ECO:0007669"/>
    <property type="project" value="TreeGrafter"/>
</dbReference>
<dbReference type="InterPro" id="IPR013087">
    <property type="entry name" value="Znf_C2H2_type"/>
</dbReference>
<feature type="domain" description="C2H2-type" evidence="11">
    <location>
        <begin position="86"/>
        <end position="113"/>
    </location>
</feature>
<feature type="domain" description="C2H2-type" evidence="11">
    <location>
        <begin position="336"/>
        <end position="363"/>
    </location>
</feature>
<keyword evidence="5" id="KW-0862">Zinc</keyword>
<name>A0A2A3ERE9_APICC</name>
<evidence type="ECO:0000256" key="2">
    <source>
        <dbReference type="ARBA" id="ARBA00022723"/>
    </source>
</evidence>
<dbReference type="STRING" id="94128.A0A2A3ERE9"/>
<keyword evidence="3" id="KW-0677">Repeat</keyword>
<keyword evidence="2" id="KW-0479">Metal-binding</keyword>
<feature type="domain" description="C2H2-type" evidence="11">
    <location>
        <begin position="700"/>
        <end position="727"/>
    </location>
</feature>
<accession>A0A2A3ERE9</accession>
<feature type="domain" description="C2H2-type" evidence="11">
    <location>
        <begin position="626"/>
        <end position="653"/>
    </location>
</feature>
<dbReference type="OrthoDB" id="7571095at2759"/>
<keyword evidence="13" id="KW-1185">Reference proteome</keyword>
<feature type="domain" description="C2H2-type" evidence="11">
    <location>
        <begin position="115"/>
        <end position="143"/>
    </location>
</feature>
<keyword evidence="7" id="KW-0238">DNA-binding</keyword>
<evidence type="ECO:0000256" key="6">
    <source>
        <dbReference type="ARBA" id="ARBA00023015"/>
    </source>
</evidence>
<keyword evidence="8" id="KW-0804">Transcription</keyword>
<evidence type="ECO:0000256" key="4">
    <source>
        <dbReference type="ARBA" id="ARBA00022771"/>
    </source>
</evidence>
<dbReference type="EMBL" id="KZ288193">
    <property type="protein sequence ID" value="PBC34084.1"/>
    <property type="molecule type" value="Genomic_DNA"/>
</dbReference>
<evidence type="ECO:0000256" key="8">
    <source>
        <dbReference type="ARBA" id="ARBA00023163"/>
    </source>
</evidence>
<evidence type="ECO:0000313" key="12">
    <source>
        <dbReference type="EMBL" id="PBC34084.1"/>
    </source>
</evidence>
<feature type="domain" description="C2H2-type" evidence="11">
    <location>
        <begin position="3"/>
        <end position="30"/>
    </location>
</feature>
<sequence length="763" mass="90712">MRHLCPKCGRTFTWRYNLQHHLKYACGQLPRFNCPYCAYRTKHTSNVRAHVQTNYLTPQQKEKEVRWSSIRGSTFSRTDEQHMQKFPCGNCHSVFSRRHNLQYHLKFECGQSPRFNCPYCAYRTKHPSNVRAHVRRIHPGNEVYVIDISKISACVRYPVSRHPCYLDGHQYIQTHERSKKYSCHKCGNVFTRKNNLYKHLKFQCGQMPRFCCPYYITGPFTVYGVNVGIGDGQGQNYGKLWSRTSSQTDIDNNYKKKFPCPNCACAYSQKYSLNRHLTYECGQEPRFKCPHCEYRCKKSANVYEHVRRRHKNYFLYYANHSYKKQRLRFDNSYKKFPCPNCPSVFVWKCTLKRHLRNECGQEPRFKCPHCDYRGKWKANICNGTENWWTFAAEYTANKSTKRRRMKVRTAVYVCPTPNCAKSFNWKGNLNRHLRYECGLQPRFKCPYCAYCCKVKGDVNKHIIRKHQGLAIYVVDLFASTTRGKGSTLRVDDHRERGNWLMKASKYACPNPNCRSVFAWKRNLTSHLRYQCGQQPRFKCPYCEYKCKVKTDIRKHIKTKHKNRDVYVIDVFQSWQLLHFGQKASLTRHLKYECRQEPRFLCPYCQHRIDRGGYHESSHRSNESKKFCCPNCPSGFTRVTNLRRHVRYGCGQGPRYTCPKCARSYRHLHHMLRHSFLQMLPLPWVEDKYTERSSRKVKTRFPCPRCRKSYTTKSAVTAHFKYDCGKPPRFECPYCGKLSKKKFNIQDHIRHKHPSKPVICNTLF</sequence>
<proteinExistence type="predicted"/>
<keyword evidence="6" id="KW-0805">Transcription regulation</keyword>
<dbReference type="PANTHER" id="PTHR24384:SF189">
    <property type="entry name" value="C2H2-TYPE DOMAIN-CONTAINING PROTEIN-RELATED"/>
    <property type="match status" value="1"/>
</dbReference>
<evidence type="ECO:0000256" key="5">
    <source>
        <dbReference type="ARBA" id="ARBA00022833"/>
    </source>
</evidence>
<protein>
    <submittedName>
        <fullName evidence="12">Zinc finger protein</fullName>
    </submittedName>
</protein>
<keyword evidence="9" id="KW-0539">Nucleus</keyword>
<feature type="domain" description="C2H2-type" evidence="11">
    <location>
        <begin position="729"/>
        <end position="757"/>
    </location>
</feature>
<dbReference type="SMART" id="SM00355">
    <property type="entry name" value="ZnF_C2H2"/>
    <property type="match status" value="16"/>
</dbReference>
<dbReference type="AlphaFoldDB" id="A0A2A3ERE9"/>
<evidence type="ECO:0000256" key="7">
    <source>
        <dbReference type="ARBA" id="ARBA00023125"/>
    </source>
</evidence>
<evidence type="ECO:0000256" key="9">
    <source>
        <dbReference type="ARBA" id="ARBA00023242"/>
    </source>
</evidence>
<feature type="domain" description="C2H2-type" evidence="11">
    <location>
        <begin position="258"/>
        <end position="285"/>
    </location>
</feature>